<dbReference type="InterPro" id="IPR001268">
    <property type="entry name" value="NADH_UbQ_OxRdtase_30kDa_su"/>
</dbReference>
<reference evidence="4" key="2">
    <citation type="submission" date="2022-09" db="EMBL/GenBank/DDBJ databases">
        <authorList>
            <person name="Sun Q."/>
            <person name="Ohkuma M."/>
        </authorList>
    </citation>
    <scope>NUCLEOTIDE SEQUENCE</scope>
    <source>
        <strain evidence="4">JCM 13583</strain>
    </source>
</reference>
<dbReference type="GO" id="GO:0016651">
    <property type="term" value="F:oxidoreductase activity, acting on NAD(P)H"/>
    <property type="evidence" value="ECO:0007669"/>
    <property type="project" value="InterPro"/>
</dbReference>
<dbReference type="PANTHER" id="PTHR10884">
    <property type="entry name" value="NADH DEHYDROGENASE UBIQUINONE IRON-SULFUR PROTEIN 3"/>
    <property type="match status" value="1"/>
</dbReference>
<evidence type="ECO:0000256" key="1">
    <source>
        <dbReference type="ARBA" id="ARBA00007569"/>
    </source>
</evidence>
<organism evidence="4 5">
    <name type="scientific">Thermogymnomonas acidicola</name>
    <dbReference type="NCBI Taxonomy" id="399579"/>
    <lineage>
        <taxon>Archaea</taxon>
        <taxon>Methanobacteriati</taxon>
        <taxon>Thermoplasmatota</taxon>
        <taxon>Thermoplasmata</taxon>
        <taxon>Thermoplasmatales</taxon>
        <taxon>Thermogymnomonas</taxon>
    </lineage>
</organism>
<evidence type="ECO:0000259" key="3">
    <source>
        <dbReference type="Pfam" id="PF00329"/>
    </source>
</evidence>
<dbReference type="InterPro" id="IPR010218">
    <property type="entry name" value="NADH_DH_suC"/>
</dbReference>
<dbReference type="AlphaFoldDB" id="A0AA37BPT1"/>
<keyword evidence="2" id="KW-0813">Transport</keyword>
<dbReference type="HAMAP" id="MF_01357">
    <property type="entry name" value="NDH1_NuoC"/>
    <property type="match status" value="1"/>
</dbReference>
<evidence type="ECO:0000313" key="4">
    <source>
        <dbReference type="EMBL" id="GGM65970.1"/>
    </source>
</evidence>
<sequence>MVQILEETKGKDGRRIIKVAKEHLLELMRELKSQGFNLSLITGVDRKDRLEVVYHLYSLEKNTYVVVKTETMDERVPSVTSLWSSANWDEREQYDMLGIVFEGHPNLKRIFLPESWVGYPLRKNYDLSKVQYINMDEEGNDYATFDPNDGW</sequence>
<comment type="similarity">
    <text evidence="1">Belongs to the complex I 30 kDa subunit family.</text>
</comment>
<dbReference type="EMBL" id="BMNY01000001">
    <property type="protein sequence ID" value="GGM65970.1"/>
    <property type="molecule type" value="Genomic_DNA"/>
</dbReference>
<dbReference type="Gene3D" id="3.30.460.80">
    <property type="entry name" value="NADH:ubiquinone oxidoreductase, 30kDa subunit"/>
    <property type="match status" value="1"/>
</dbReference>
<gene>
    <name evidence="4" type="ORF">GCM10007108_00330</name>
</gene>
<name>A0AA37BPT1_9ARCH</name>
<evidence type="ECO:0000256" key="2">
    <source>
        <dbReference type="ARBA" id="ARBA00022448"/>
    </source>
</evidence>
<comment type="caution">
    <text evidence="4">The sequence shown here is derived from an EMBL/GenBank/DDBJ whole genome shotgun (WGS) entry which is preliminary data.</text>
</comment>
<dbReference type="SUPFAM" id="SSF143243">
    <property type="entry name" value="Nqo5-like"/>
    <property type="match status" value="1"/>
</dbReference>
<keyword evidence="5" id="KW-1185">Reference proteome</keyword>
<feature type="domain" description="NADH:ubiquinone oxidoreductase 30kDa subunit" evidence="3">
    <location>
        <begin position="17"/>
        <end position="129"/>
    </location>
</feature>
<evidence type="ECO:0000313" key="5">
    <source>
        <dbReference type="Proteomes" id="UP000632195"/>
    </source>
</evidence>
<dbReference type="PANTHER" id="PTHR10884:SF14">
    <property type="entry name" value="NADH DEHYDROGENASE [UBIQUINONE] IRON-SULFUR PROTEIN 3, MITOCHONDRIAL"/>
    <property type="match status" value="1"/>
</dbReference>
<dbReference type="Proteomes" id="UP000632195">
    <property type="component" value="Unassembled WGS sequence"/>
</dbReference>
<proteinExistence type="inferred from homology"/>
<accession>A0AA37BPT1</accession>
<reference evidence="4" key="1">
    <citation type="journal article" date="2014" name="Int. J. Syst. Evol. Microbiol.">
        <title>Complete genome sequence of Corynebacterium casei LMG S-19264T (=DSM 44701T), isolated from a smear-ripened cheese.</title>
        <authorList>
            <consortium name="US DOE Joint Genome Institute (JGI-PGF)"/>
            <person name="Walter F."/>
            <person name="Albersmeier A."/>
            <person name="Kalinowski J."/>
            <person name="Ruckert C."/>
        </authorList>
    </citation>
    <scope>NUCLEOTIDE SEQUENCE</scope>
    <source>
        <strain evidence="4">JCM 13583</strain>
    </source>
</reference>
<dbReference type="NCBIfam" id="NF004737">
    <property type="entry name" value="PRK06074.2-4"/>
    <property type="match status" value="1"/>
</dbReference>
<protein>
    <recommendedName>
        <fullName evidence="3">NADH:ubiquinone oxidoreductase 30kDa subunit domain-containing protein</fullName>
    </recommendedName>
</protein>
<dbReference type="InterPro" id="IPR037232">
    <property type="entry name" value="NADH_quin_OxRdtase_su_C/D-like"/>
</dbReference>
<dbReference type="Pfam" id="PF00329">
    <property type="entry name" value="Complex1_30kDa"/>
    <property type="match status" value="1"/>
</dbReference>
<dbReference type="NCBIfam" id="TIGR01961">
    <property type="entry name" value="NuoC_fam"/>
    <property type="match status" value="1"/>
</dbReference>
<dbReference type="GO" id="GO:0008137">
    <property type="term" value="F:NADH dehydrogenase (ubiquinone) activity"/>
    <property type="evidence" value="ECO:0007669"/>
    <property type="project" value="InterPro"/>
</dbReference>